<evidence type="ECO:0000313" key="2">
    <source>
        <dbReference type="Proteomes" id="UP001064632"/>
    </source>
</evidence>
<dbReference type="EMBL" id="CP104694">
    <property type="protein sequence ID" value="UXI67642.1"/>
    <property type="molecule type" value="Genomic_DNA"/>
</dbReference>
<proteinExistence type="predicted"/>
<dbReference type="RefSeq" id="WP_261694612.1">
    <property type="nucleotide sequence ID" value="NZ_CP104694.1"/>
</dbReference>
<reference evidence="1" key="1">
    <citation type="submission" date="2022-09" db="EMBL/GenBank/DDBJ databases">
        <title>Tahibacter sp. nov., isolated from a fresh water.</title>
        <authorList>
            <person name="Baek J.H."/>
            <person name="Lee J.K."/>
            <person name="Kim J.M."/>
            <person name="Jeon C.O."/>
        </authorList>
    </citation>
    <scope>NUCLEOTIDE SEQUENCE</scope>
    <source>
        <strain evidence="1">W38</strain>
    </source>
</reference>
<protein>
    <recommendedName>
        <fullName evidence="3">Amidohydrolase</fullName>
    </recommendedName>
</protein>
<accession>A0ABY6BDM2</accession>
<dbReference type="Proteomes" id="UP001064632">
    <property type="component" value="Chromosome"/>
</dbReference>
<name>A0ABY6BDM2_9GAMM</name>
<gene>
    <name evidence="1" type="ORF">N4264_23350</name>
</gene>
<evidence type="ECO:0000313" key="1">
    <source>
        <dbReference type="EMBL" id="UXI67642.1"/>
    </source>
</evidence>
<keyword evidence="2" id="KW-1185">Reference proteome</keyword>
<sequence>MHTSDVAIAWFSRDDYDQIRSLVPDRTWRGTYDDWLDDAEQAIRGLEAKGMHAVKAHIHADTFATWCRLTARAANNAALDDFANNLAGKTAIQTHITLG</sequence>
<organism evidence="1 2">
    <name type="scientific">Tahibacter amnicola</name>
    <dbReference type="NCBI Taxonomy" id="2976241"/>
    <lineage>
        <taxon>Bacteria</taxon>
        <taxon>Pseudomonadati</taxon>
        <taxon>Pseudomonadota</taxon>
        <taxon>Gammaproteobacteria</taxon>
        <taxon>Lysobacterales</taxon>
        <taxon>Rhodanobacteraceae</taxon>
        <taxon>Tahibacter</taxon>
    </lineage>
</organism>
<evidence type="ECO:0008006" key="3">
    <source>
        <dbReference type="Google" id="ProtNLM"/>
    </source>
</evidence>